<evidence type="ECO:0000256" key="2">
    <source>
        <dbReference type="SAM" id="Phobius"/>
    </source>
</evidence>
<feature type="compositionally biased region" description="Polar residues" evidence="1">
    <location>
        <begin position="57"/>
        <end position="72"/>
    </location>
</feature>
<evidence type="ECO:0000256" key="1">
    <source>
        <dbReference type="SAM" id="MobiDB-lite"/>
    </source>
</evidence>
<keyword evidence="2" id="KW-0472">Membrane</keyword>
<dbReference type="AlphaFoldDB" id="A0AAV5JEV3"/>
<proteinExistence type="predicted"/>
<feature type="region of interest" description="Disordered" evidence="1">
    <location>
        <begin position="30"/>
        <end position="83"/>
    </location>
</feature>
<dbReference type="PANTHER" id="PTHR34558:SF9">
    <property type="entry name" value="F3L24.15 PROTEIN"/>
    <property type="match status" value="1"/>
</dbReference>
<reference evidence="3 4" key="1">
    <citation type="journal article" date="2021" name="Commun. Biol.">
        <title>The genome of Shorea leprosula (Dipterocarpaceae) highlights the ecological relevance of drought in aseasonal tropical rainforests.</title>
        <authorList>
            <person name="Ng K.K.S."/>
            <person name="Kobayashi M.J."/>
            <person name="Fawcett J.A."/>
            <person name="Hatakeyama M."/>
            <person name="Paape T."/>
            <person name="Ng C.H."/>
            <person name="Ang C.C."/>
            <person name="Tnah L.H."/>
            <person name="Lee C.T."/>
            <person name="Nishiyama T."/>
            <person name="Sese J."/>
            <person name="O'Brien M.J."/>
            <person name="Copetti D."/>
            <person name="Mohd Noor M.I."/>
            <person name="Ong R.C."/>
            <person name="Putra M."/>
            <person name="Sireger I.Z."/>
            <person name="Indrioko S."/>
            <person name="Kosugi Y."/>
            <person name="Izuno A."/>
            <person name="Isagi Y."/>
            <person name="Lee S.L."/>
            <person name="Shimizu K.K."/>
        </authorList>
    </citation>
    <scope>NUCLEOTIDE SEQUENCE [LARGE SCALE GENOMIC DNA]</scope>
    <source>
        <strain evidence="3">214</strain>
    </source>
</reference>
<organism evidence="3 4">
    <name type="scientific">Rubroshorea leprosula</name>
    <dbReference type="NCBI Taxonomy" id="152421"/>
    <lineage>
        <taxon>Eukaryota</taxon>
        <taxon>Viridiplantae</taxon>
        <taxon>Streptophyta</taxon>
        <taxon>Embryophyta</taxon>
        <taxon>Tracheophyta</taxon>
        <taxon>Spermatophyta</taxon>
        <taxon>Magnoliopsida</taxon>
        <taxon>eudicotyledons</taxon>
        <taxon>Gunneridae</taxon>
        <taxon>Pentapetalae</taxon>
        <taxon>rosids</taxon>
        <taxon>malvids</taxon>
        <taxon>Malvales</taxon>
        <taxon>Dipterocarpaceae</taxon>
        <taxon>Rubroshorea</taxon>
    </lineage>
</organism>
<dbReference type="PANTHER" id="PTHR34558">
    <property type="entry name" value="EXPRESSED PROTEIN"/>
    <property type="match status" value="1"/>
</dbReference>
<protein>
    <submittedName>
        <fullName evidence="3">Uncharacterized protein</fullName>
    </submittedName>
</protein>
<dbReference type="Proteomes" id="UP001054252">
    <property type="component" value="Unassembled WGS sequence"/>
</dbReference>
<accession>A0AAV5JEV3</accession>
<feature type="transmembrane region" description="Helical" evidence="2">
    <location>
        <begin position="93"/>
        <end position="115"/>
    </location>
</feature>
<name>A0AAV5JEV3_9ROSI</name>
<dbReference type="EMBL" id="BPVZ01000031">
    <property type="protein sequence ID" value="GKV10067.1"/>
    <property type="molecule type" value="Genomic_DNA"/>
</dbReference>
<keyword evidence="4" id="KW-1185">Reference proteome</keyword>
<keyword evidence="2" id="KW-1133">Transmembrane helix</keyword>
<sequence>MANTNTLPASIPSNYGKPYHAEAPIARKLGKHRHKVVKPSSNPPLLAPETGAILQSVEESSGTSADPTSSVDGSGKGQEVHLEMHHSSVDKSIAGGGVILGCLVTVFLVAVFRYIRATGRHKLEAKSSSSGISS</sequence>
<keyword evidence="2" id="KW-0812">Transmembrane</keyword>
<evidence type="ECO:0000313" key="3">
    <source>
        <dbReference type="EMBL" id="GKV10067.1"/>
    </source>
</evidence>
<comment type="caution">
    <text evidence="3">The sequence shown here is derived from an EMBL/GenBank/DDBJ whole genome shotgun (WGS) entry which is preliminary data.</text>
</comment>
<evidence type="ECO:0000313" key="4">
    <source>
        <dbReference type="Proteomes" id="UP001054252"/>
    </source>
</evidence>
<gene>
    <name evidence="3" type="ORF">SLEP1_g21486</name>
</gene>